<dbReference type="SUPFAM" id="SSF102588">
    <property type="entry name" value="LmbE-like"/>
    <property type="match status" value="1"/>
</dbReference>
<protein>
    <recommendedName>
        <fullName evidence="2">N-acetylglucosaminyl deacetylase, LmbE family</fullName>
    </recommendedName>
</protein>
<dbReference type="PANTHER" id="PTHR12993">
    <property type="entry name" value="N-ACETYLGLUCOSAMINYL-PHOSPHATIDYLINOSITOL DE-N-ACETYLASE-RELATED"/>
    <property type="match status" value="1"/>
</dbReference>
<dbReference type="EMBL" id="AP026973">
    <property type="protein sequence ID" value="BDT76539.1"/>
    <property type="molecule type" value="Genomic_DNA"/>
</dbReference>
<dbReference type="PANTHER" id="PTHR12993:SF11">
    <property type="entry name" value="N-ACETYLGLUCOSAMINYL-PHOSPHATIDYLINOSITOL DE-N-ACETYLASE"/>
    <property type="match status" value="1"/>
</dbReference>
<reference evidence="1" key="1">
    <citation type="submission" date="2022-11" db="EMBL/GenBank/DDBJ databases">
        <title>Complete Genome Sequences of three Polynucleobacter sp. Subcluster PnecC Strains KF022, KF023, and KF032 Isolated from a Shallow Eutrophic Lake in Japan.</title>
        <authorList>
            <person name="Ogata Y."/>
            <person name="Watanabe K."/>
            <person name="Takemine S."/>
            <person name="Shindo C."/>
            <person name="Kurokawa R."/>
            <person name="Suda W."/>
        </authorList>
    </citation>
    <scope>NUCLEOTIDE SEQUENCE</scope>
    <source>
        <strain evidence="1">KF023</strain>
    </source>
</reference>
<dbReference type="Pfam" id="PF02585">
    <property type="entry name" value="PIG-L"/>
    <property type="match status" value="1"/>
</dbReference>
<gene>
    <name evidence="1" type="ORF">PKF023_03420</name>
</gene>
<dbReference type="KEGG" id="pyt:PKF023_03420"/>
<sequence>MILVIVCHPDDETLWFGGSLNALAKLSSSKVCVLCLSGRDANSLREKEFHAAMSVAGCSKGVVQGFPLRDAHQALPNISKTVEQGLVELGYDTSDIELLITHSPYGDEHRHPHHVQAYQELFSWTKKRKVPLGFFSTIPLPIGSIRSCLHNYQRKDQVHLNFFGHCTYSLLDILKANFFYGRGWMPKFYFQWQINSSIKKAMLNCYESINLRQHEEGYAMFTSGVESFYLCDEAGLNAIKALIEKMDVPGASDLFDLPSRPRVFASKIYRKLKNALYS</sequence>
<organism evidence="1">
    <name type="scientific">Polynucleobacter yangtzensis</name>
    <dbReference type="NCBI Taxonomy" id="1743159"/>
    <lineage>
        <taxon>Bacteria</taxon>
        <taxon>Pseudomonadati</taxon>
        <taxon>Pseudomonadota</taxon>
        <taxon>Betaproteobacteria</taxon>
        <taxon>Burkholderiales</taxon>
        <taxon>Burkholderiaceae</taxon>
        <taxon>Polynucleobacter</taxon>
    </lineage>
</organism>
<dbReference type="RefSeq" id="WP_281742913.1">
    <property type="nucleotide sequence ID" value="NZ_AP026973.1"/>
</dbReference>
<dbReference type="Proteomes" id="UP001211097">
    <property type="component" value="Chromosome"/>
</dbReference>
<proteinExistence type="predicted"/>
<dbReference type="InterPro" id="IPR003737">
    <property type="entry name" value="GlcNAc_PI_deacetylase-related"/>
</dbReference>
<evidence type="ECO:0000313" key="1">
    <source>
        <dbReference type="EMBL" id="BDT76539.1"/>
    </source>
</evidence>
<dbReference type="GO" id="GO:0000225">
    <property type="term" value="F:N-acetylglucosaminylphosphatidylinositol deacetylase activity"/>
    <property type="evidence" value="ECO:0007669"/>
    <property type="project" value="TreeGrafter"/>
</dbReference>
<dbReference type="InterPro" id="IPR024078">
    <property type="entry name" value="LmbE-like_dom_sf"/>
</dbReference>
<dbReference type="Gene3D" id="3.40.50.10320">
    <property type="entry name" value="LmbE-like"/>
    <property type="match status" value="1"/>
</dbReference>
<evidence type="ECO:0008006" key="2">
    <source>
        <dbReference type="Google" id="ProtNLM"/>
    </source>
</evidence>
<name>A0A9C7CS36_9BURK</name>
<dbReference type="AlphaFoldDB" id="A0A9C7CS36"/>
<accession>A0A9C7CS36</accession>